<feature type="domain" description="WYL" evidence="1">
    <location>
        <begin position="176"/>
        <end position="242"/>
    </location>
</feature>
<evidence type="ECO:0000313" key="3">
    <source>
        <dbReference type="EMBL" id="NDJ17981.1"/>
    </source>
</evidence>
<name>A0A8J7Z527_9CYAN</name>
<gene>
    <name evidence="3" type="ORF">GS601_11880</name>
</gene>
<dbReference type="Pfam" id="PF25583">
    <property type="entry name" value="WCX"/>
    <property type="match status" value="1"/>
</dbReference>
<dbReference type="PROSITE" id="PS52050">
    <property type="entry name" value="WYL"/>
    <property type="match status" value="1"/>
</dbReference>
<proteinExistence type="predicted"/>
<comment type="caution">
    <text evidence="3">The sequence shown here is derived from an EMBL/GenBank/DDBJ whole genome shotgun (WGS) entry which is preliminary data.</text>
</comment>
<accession>A0A8J7Z527</accession>
<dbReference type="RefSeq" id="WP_162423507.1">
    <property type="nucleotide sequence ID" value="NZ_WVIE01000012.1"/>
</dbReference>
<sequence length="388" mass="45368">MHPYSEFKAFTRLLLLITTFVQYPGVGSPDPFVEEDDHDAMEAVLTRMKTISETLGIEFLDCSVHTLRKDLKTLRQYGILDQRMYRWGYYLGTGALDRAELQAAWQALQIQAEAQGDPQIRQVVKQLEQRLRGLNLELQGELFYPVRSQSHQVILYTDPDELRQRGIYERETLFECLEDLESAIVQGQAVEIYHARDPYHQKPRGFLQVYPLQLLYHDIAWYLVYEETETGQFVTMRVDRLAAQCRRLEMAPRGTAIQLQQLRRVEQLLRDGWGINLGEREEQQQELSGQPTAVKVKVRFFERVVPFIVEGNRRHPKQTLQVVKNGAGQVEAVDYAVVLPRRSLEEFFRWVNRFLEQAQVLAPVEWVEKYAVRSQQMMERYSQRGSGK</sequence>
<evidence type="ECO:0000259" key="1">
    <source>
        <dbReference type="Pfam" id="PF13280"/>
    </source>
</evidence>
<dbReference type="EMBL" id="WVIE01000012">
    <property type="protein sequence ID" value="NDJ17981.1"/>
    <property type="molecule type" value="Genomic_DNA"/>
</dbReference>
<dbReference type="PANTHER" id="PTHR34580:SF1">
    <property type="entry name" value="PROTEIN PAFC"/>
    <property type="match status" value="1"/>
</dbReference>
<dbReference type="Proteomes" id="UP000646053">
    <property type="component" value="Unassembled WGS sequence"/>
</dbReference>
<dbReference type="InterPro" id="IPR026881">
    <property type="entry name" value="WYL_dom"/>
</dbReference>
<dbReference type="InterPro" id="IPR057727">
    <property type="entry name" value="WCX_dom"/>
</dbReference>
<feature type="domain" description="WCX" evidence="2">
    <location>
        <begin position="293"/>
        <end position="378"/>
    </location>
</feature>
<dbReference type="Pfam" id="PF13280">
    <property type="entry name" value="WYL"/>
    <property type="match status" value="1"/>
</dbReference>
<dbReference type="InterPro" id="IPR051534">
    <property type="entry name" value="CBASS_pafABC_assoc_protein"/>
</dbReference>
<dbReference type="PANTHER" id="PTHR34580">
    <property type="match status" value="1"/>
</dbReference>
<evidence type="ECO:0000313" key="4">
    <source>
        <dbReference type="Proteomes" id="UP000646053"/>
    </source>
</evidence>
<protein>
    <submittedName>
        <fullName evidence="3">WYL domain-containing protein</fullName>
    </submittedName>
</protein>
<reference evidence="3" key="1">
    <citation type="submission" date="2019-12" db="EMBL/GenBank/DDBJ databases">
        <title>High-Quality draft genome sequences of three cyanobacteria isolated from the limestone walls of the Old Cathedral of Coimbra.</title>
        <authorList>
            <person name="Tiago I."/>
            <person name="Soares F."/>
            <person name="Portugal A."/>
        </authorList>
    </citation>
    <scope>NUCLEOTIDE SEQUENCE</scope>
    <source>
        <strain evidence="3">A</strain>
    </source>
</reference>
<dbReference type="AlphaFoldDB" id="A0A8J7Z527"/>
<keyword evidence="4" id="KW-1185">Reference proteome</keyword>
<evidence type="ECO:0000259" key="2">
    <source>
        <dbReference type="Pfam" id="PF25583"/>
    </source>
</evidence>
<organism evidence="3 4">
    <name type="scientific">Myxacorys almedinensis A</name>
    <dbReference type="NCBI Taxonomy" id="2690445"/>
    <lineage>
        <taxon>Bacteria</taxon>
        <taxon>Bacillati</taxon>
        <taxon>Cyanobacteriota</taxon>
        <taxon>Cyanophyceae</taxon>
        <taxon>Leptolyngbyales</taxon>
        <taxon>Leptolyngbyaceae</taxon>
        <taxon>Myxacorys</taxon>
        <taxon>Myxacorys almedinensis</taxon>
    </lineage>
</organism>